<evidence type="ECO:0000259" key="1">
    <source>
        <dbReference type="Pfam" id="PF07693"/>
    </source>
</evidence>
<feature type="domain" description="KAP NTPase" evidence="1">
    <location>
        <begin position="19"/>
        <end position="315"/>
    </location>
</feature>
<dbReference type="InterPro" id="IPR011646">
    <property type="entry name" value="KAP_P-loop"/>
</dbReference>
<dbReference type="Proteomes" id="UP000245523">
    <property type="component" value="Unassembled WGS sequence"/>
</dbReference>
<organism evidence="2 3">
    <name type="scientific">Hallerella porci</name>
    <dbReference type="NCBI Taxonomy" id="1945871"/>
    <lineage>
        <taxon>Bacteria</taxon>
        <taxon>Pseudomonadati</taxon>
        <taxon>Fibrobacterota</taxon>
        <taxon>Fibrobacteria</taxon>
        <taxon>Fibrobacterales</taxon>
        <taxon>Fibrobacteraceae</taxon>
        <taxon>Hallerella</taxon>
    </lineage>
</organism>
<dbReference type="SUPFAM" id="SSF52540">
    <property type="entry name" value="P-loop containing nucleoside triphosphate hydrolases"/>
    <property type="match status" value="1"/>
</dbReference>
<dbReference type="Pfam" id="PF07693">
    <property type="entry name" value="KAP_NTPase"/>
    <property type="match status" value="1"/>
</dbReference>
<dbReference type="InterPro" id="IPR027417">
    <property type="entry name" value="P-loop_NTPase"/>
</dbReference>
<proteinExistence type="predicted"/>
<dbReference type="Gene3D" id="3.40.50.300">
    <property type="entry name" value="P-loop containing nucleotide triphosphate hydrolases"/>
    <property type="match status" value="1"/>
</dbReference>
<evidence type="ECO:0000313" key="3">
    <source>
        <dbReference type="Proteomes" id="UP000245523"/>
    </source>
</evidence>
<comment type="caution">
    <text evidence="2">The sequence shown here is derived from an EMBL/GenBank/DDBJ whole genome shotgun (WGS) entry which is preliminary data.</text>
</comment>
<dbReference type="EMBL" id="QGHD01000036">
    <property type="protein sequence ID" value="PWK92254.1"/>
    <property type="molecule type" value="Genomic_DNA"/>
</dbReference>
<gene>
    <name evidence="2" type="ORF">B0H50_1364</name>
</gene>
<sequence>MPSTTDLLSRDQFVSIVSNIVDSKIKQKEGYSFAIDGEWGCGKTTVLDILEERLKSRCLVVRYNCWKYDFYEEPLIALLSEFAKAINSEQSFDYEEQEKKAWKIAGKICSDVTSKLIQVGTGLDIKAAVEYVNSLRTIAEEERIQIENVNDKLPIEFLIEQIQNDLGTLSSFENRGIVLMVDELDRCLPDYAIKVLERLHHFCGNTRIIQILAINKKEISGSIAKAFGYPNAEPEKVEHFASHYMQKFIDMTLLLDNGTINDPQTLLFSSLENLFTEYDNLDKTFVADFIRNVLKDIPMRNLKQVVKAVSSMHSLCLCEYPEKERKFSYALMCAEILECVQGYYFNGAHDIDVDFSKSNSIRIALKVPSLSIERNNVLNHRAFRNRAEEMFSCRTKLVDPFYTSYSGDVYEFYIETPVQKVLRLFAPDQSKNIGYKTIPPEYLMKDIEFFKIFKKNLDVLRIQ</sequence>
<accession>A0ABX5LKZ1</accession>
<evidence type="ECO:0000313" key="2">
    <source>
        <dbReference type="EMBL" id="PWK92254.1"/>
    </source>
</evidence>
<dbReference type="RefSeq" id="WP_109587820.1">
    <property type="nucleotide sequence ID" value="NZ_QGHD01000036.1"/>
</dbReference>
<protein>
    <submittedName>
        <fullName evidence="2">KAP-like P-loop domain-containing protein</fullName>
    </submittedName>
</protein>
<keyword evidence="3" id="KW-1185">Reference proteome</keyword>
<reference evidence="2 3" key="1">
    <citation type="submission" date="2018-05" db="EMBL/GenBank/DDBJ databases">
        <title>Animal gut microbial communities from fecal samples from Wisconsin, USA.</title>
        <authorList>
            <person name="Neumann A."/>
        </authorList>
    </citation>
    <scope>NUCLEOTIDE SEQUENCE [LARGE SCALE GENOMIC DNA]</scope>
    <source>
        <strain evidence="2 3">UWS4</strain>
    </source>
</reference>
<name>A0ABX5LKZ1_9BACT</name>